<dbReference type="InterPro" id="IPR000182">
    <property type="entry name" value="GNAT_dom"/>
</dbReference>
<evidence type="ECO:0000313" key="2">
    <source>
        <dbReference type="EMBL" id="SEC25016.1"/>
    </source>
</evidence>
<dbReference type="PROSITE" id="PS51186">
    <property type="entry name" value="GNAT"/>
    <property type="match status" value="1"/>
</dbReference>
<proteinExistence type="predicted"/>
<feature type="domain" description="N-acetyltransferase" evidence="1">
    <location>
        <begin position="20"/>
        <end position="181"/>
    </location>
</feature>
<dbReference type="Proteomes" id="UP000183687">
    <property type="component" value="Unassembled WGS sequence"/>
</dbReference>
<dbReference type="Pfam" id="PF00583">
    <property type="entry name" value="Acetyltransf_1"/>
    <property type="match status" value="1"/>
</dbReference>
<protein>
    <submittedName>
        <fullName evidence="2">L-amino acid N-acyltransferase YncA</fullName>
    </submittedName>
</protein>
<name>A0AB38A8D3_9ACTN</name>
<sequence length="188" mass="20874">MDITSLVFQFNASKPLSQELSIALAQPTDVDQIMDTITAARAIMRANNNFAQWTSEYPSRELIIQDIAAHRGLICVDASHKVVGYMVIFFTPEPTYASLDGSWLNDTDPYLTVHRIAVRQSGLGVGRMLMQFAMSCGLSVRADTHEVNTPMRTLLKKLGFSECGTIIIDDGTPRIAYQWMPHTSFDAA</sequence>
<dbReference type="AlphaFoldDB" id="A0AB38A8D3"/>
<reference evidence="2 3" key="1">
    <citation type="submission" date="2016-10" db="EMBL/GenBank/DDBJ databases">
        <authorList>
            <person name="Varghese N."/>
            <person name="Submissions S."/>
        </authorList>
    </citation>
    <scope>NUCLEOTIDE SEQUENCE [LARGE SCALE GENOMIC DNA]</scope>
    <source>
        <strain evidence="2 3">DSM 20586</strain>
    </source>
</reference>
<dbReference type="InterPro" id="IPR016181">
    <property type="entry name" value="Acyl_CoA_acyltransferase"/>
</dbReference>
<accession>A0AB38A8D3</accession>
<dbReference type="GO" id="GO:0016747">
    <property type="term" value="F:acyltransferase activity, transferring groups other than amino-acyl groups"/>
    <property type="evidence" value="ECO:0007669"/>
    <property type="project" value="InterPro"/>
</dbReference>
<comment type="caution">
    <text evidence="2">The sequence shown here is derived from an EMBL/GenBank/DDBJ whole genome shotgun (WGS) entry which is preliminary data.</text>
</comment>
<evidence type="ECO:0000259" key="1">
    <source>
        <dbReference type="PROSITE" id="PS51186"/>
    </source>
</evidence>
<dbReference type="RefSeq" id="WP_002563799.1">
    <property type="nucleotide sequence ID" value="NZ_CALJSN010000005.1"/>
</dbReference>
<dbReference type="Gene3D" id="3.40.630.30">
    <property type="match status" value="1"/>
</dbReference>
<organism evidence="2 3">
    <name type="scientific">Atopobium minutum</name>
    <dbReference type="NCBI Taxonomy" id="1381"/>
    <lineage>
        <taxon>Bacteria</taxon>
        <taxon>Bacillati</taxon>
        <taxon>Actinomycetota</taxon>
        <taxon>Coriobacteriia</taxon>
        <taxon>Coriobacteriales</taxon>
        <taxon>Atopobiaceae</taxon>
        <taxon>Atopobium</taxon>
    </lineage>
</organism>
<dbReference type="EMBL" id="FNSH01000002">
    <property type="protein sequence ID" value="SEC25016.1"/>
    <property type="molecule type" value="Genomic_DNA"/>
</dbReference>
<gene>
    <name evidence="2" type="ORF">SAMN04489746_1546</name>
</gene>
<dbReference type="SUPFAM" id="SSF55729">
    <property type="entry name" value="Acyl-CoA N-acyltransferases (Nat)"/>
    <property type="match status" value="1"/>
</dbReference>
<evidence type="ECO:0000313" key="3">
    <source>
        <dbReference type="Proteomes" id="UP000183687"/>
    </source>
</evidence>